<reference evidence="3" key="1">
    <citation type="submission" date="2021-03" db="EMBL/GenBank/DDBJ databases">
        <title>Acanthopleuribacteraceae sp. M133.</title>
        <authorList>
            <person name="Wang G."/>
        </authorList>
    </citation>
    <scope>NUCLEOTIDE SEQUENCE</scope>
    <source>
        <strain evidence="3">M133</strain>
    </source>
</reference>
<feature type="region of interest" description="Disordered" evidence="1">
    <location>
        <begin position="26"/>
        <end position="75"/>
    </location>
</feature>
<accession>A0A8A4TF06</accession>
<evidence type="ECO:0000256" key="1">
    <source>
        <dbReference type="SAM" id="MobiDB-lite"/>
    </source>
</evidence>
<dbReference type="Gene3D" id="1.10.287.110">
    <property type="entry name" value="DnaJ domain"/>
    <property type="match status" value="1"/>
</dbReference>
<evidence type="ECO:0000313" key="4">
    <source>
        <dbReference type="Proteomes" id="UP000663929"/>
    </source>
</evidence>
<feature type="compositionally biased region" description="Basic and acidic residues" evidence="1">
    <location>
        <begin position="40"/>
        <end position="50"/>
    </location>
</feature>
<feature type="domain" description="J" evidence="2">
    <location>
        <begin position="78"/>
        <end position="139"/>
    </location>
</feature>
<dbReference type="InterPro" id="IPR001623">
    <property type="entry name" value="DnaJ_domain"/>
</dbReference>
<dbReference type="Proteomes" id="UP000663929">
    <property type="component" value="Chromosome"/>
</dbReference>
<name>A0A8A4TF06_SULCO</name>
<dbReference type="InterPro" id="IPR036869">
    <property type="entry name" value="J_dom_sf"/>
</dbReference>
<dbReference type="KEGG" id="scor:J3U87_19615"/>
<sequence length="140" mass="15684">MSMFDRLKDIVRANAHAIRTHEAVTRILGQPQGGTGTADRQAHDTSHFDQDLGGTSSDRSYGHATGGGGPQEDPDLARYYANLEVPYGSDLETVRAARKKLLRKYHPDLHNQSAEKRKVAEELTQQINIAYRELEKRLKT</sequence>
<dbReference type="PANTHER" id="PTHR24074">
    <property type="entry name" value="CO-CHAPERONE PROTEIN DJLA"/>
    <property type="match status" value="1"/>
</dbReference>
<dbReference type="AlphaFoldDB" id="A0A8A4TF06"/>
<dbReference type="CDD" id="cd06257">
    <property type="entry name" value="DnaJ"/>
    <property type="match status" value="1"/>
</dbReference>
<dbReference type="InterPro" id="IPR050817">
    <property type="entry name" value="DjlA_DnaK_co-chaperone"/>
</dbReference>
<dbReference type="EMBL" id="CP071793">
    <property type="protein sequence ID" value="QTD47802.1"/>
    <property type="molecule type" value="Genomic_DNA"/>
</dbReference>
<dbReference type="SMART" id="SM00271">
    <property type="entry name" value="DnaJ"/>
    <property type="match status" value="1"/>
</dbReference>
<dbReference type="RefSeq" id="WP_237377468.1">
    <property type="nucleotide sequence ID" value="NZ_CP071793.1"/>
</dbReference>
<dbReference type="SUPFAM" id="SSF46565">
    <property type="entry name" value="Chaperone J-domain"/>
    <property type="match status" value="1"/>
</dbReference>
<gene>
    <name evidence="3" type="ORF">J3U87_19615</name>
</gene>
<keyword evidence="4" id="KW-1185">Reference proteome</keyword>
<dbReference type="PROSITE" id="PS50076">
    <property type="entry name" value="DNAJ_2"/>
    <property type="match status" value="1"/>
</dbReference>
<evidence type="ECO:0000313" key="3">
    <source>
        <dbReference type="EMBL" id="QTD47802.1"/>
    </source>
</evidence>
<dbReference type="Pfam" id="PF00226">
    <property type="entry name" value="DnaJ"/>
    <property type="match status" value="1"/>
</dbReference>
<protein>
    <submittedName>
        <fullName evidence="3">J domain-containing protein</fullName>
    </submittedName>
</protein>
<evidence type="ECO:0000259" key="2">
    <source>
        <dbReference type="PROSITE" id="PS50076"/>
    </source>
</evidence>
<proteinExistence type="predicted"/>
<organism evidence="3 4">
    <name type="scientific">Sulfidibacter corallicola</name>
    <dbReference type="NCBI Taxonomy" id="2818388"/>
    <lineage>
        <taxon>Bacteria</taxon>
        <taxon>Pseudomonadati</taxon>
        <taxon>Acidobacteriota</taxon>
        <taxon>Holophagae</taxon>
        <taxon>Acanthopleuribacterales</taxon>
        <taxon>Acanthopleuribacteraceae</taxon>
        <taxon>Sulfidibacter</taxon>
    </lineage>
</organism>